<sequence>MRASPTLFITALALLAAGPALAQSSNGAINSLNATNDRLSNRSEIRGIEQRQQFNSNQTRMQIERGDLFRPNAPAAPIVVPGRR</sequence>
<feature type="chain" id="PRO_5047340199" description="Secreted protein" evidence="1">
    <location>
        <begin position="23"/>
        <end position="84"/>
    </location>
</feature>
<dbReference type="Proteomes" id="UP001549145">
    <property type="component" value="Unassembled WGS sequence"/>
</dbReference>
<evidence type="ECO:0008006" key="4">
    <source>
        <dbReference type="Google" id="ProtNLM"/>
    </source>
</evidence>
<comment type="caution">
    <text evidence="2">The sequence shown here is derived from an EMBL/GenBank/DDBJ whole genome shotgun (WGS) entry which is preliminary data.</text>
</comment>
<dbReference type="EMBL" id="JBEPMM010000008">
    <property type="protein sequence ID" value="MET3693453.1"/>
    <property type="molecule type" value="Genomic_DNA"/>
</dbReference>
<accession>A0ABV2L6K4</accession>
<evidence type="ECO:0000256" key="1">
    <source>
        <dbReference type="SAM" id="SignalP"/>
    </source>
</evidence>
<evidence type="ECO:0000313" key="2">
    <source>
        <dbReference type="EMBL" id="MET3693453.1"/>
    </source>
</evidence>
<keyword evidence="3" id="KW-1185">Reference proteome</keyword>
<keyword evidence="1" id="KW-0732">Signal</keyword>
<evidence type="ECO:0000313" key="3">
    <source>
        <dbReference type="Proteomes" id="UP001549145"/>
    </source>
</evidence>
<feature type="signal peptide" evidence="1">
    <location>
        <begin position="1"/>
        <end position="22"/>
    </location>
</feature>
<dbReference type="RefSeq" id="WP_238276545.1">
    <property type="nucleotide sequence ID" value="NZ_BPQL01000017.1"/>
</dbReference>
<organism evidence="2 3">
    <name type="scientific">Methylobacterium goesingense</name>
    <dbReference type="NCBI Taxonomy" id="243690"/>
    <lineage>
        <taxon>Bacteria</taxon>
        <taxon>Pseudomonadati</taxon>
        <taxon>Pseudomonadota</taxon>
        <taxon>Alphaproteobacteria</taxon>
        <taxon>Hyphomicrobiales</taxon>
        <taxon>Methylobacteriaceae</taxon>
        <taxon>Methylobacterium</taxon>
    </lineage>
</organism>
<protein>
    <recommendedName>
        <fullName evidence="4">Secreted protein</fullName>
    </recommendedName>
</protein>
<reference evidence="2 3" key="1">
    <citation type="submission" date="2024-06" db="EMBL/GenBank/DDBJ databases">
        <title>Genomic Encyclopedia of Type Strains, Phase IV (KMG-IV): sequencing the most valuable type-strain genomes for metagenomic binning, comparative biology and taxonomic classification.</title>
        <authorList>
            <person name="Goeker M."/>
        </authorList>
    </citation>
    <scope>NUCLEOTIDE SEQUENCE [LARGE SCALE GENOMIC DNA]</scope>
    <source>
        <strain evidence="2 3">DSM 21331</strain>
    </source>
</reference>
<proteinExistence type="predicted"/>
<gene>
    <name evidence="2" type="ORF">ABID43_003003</name>
</gene>
<name>A0ABV2L6K4_9HYPH</name>